<sequence length="332" mass="36454">MDDEKPLRPDAVRNRAVVSPLFAERGVVDTTEYDAFGPWIDEVTSPEGLPRLYRAHPLDFSQTLLVLKVPRDIARRDATPAMHLYDALIVVTAGDLTVLTREGEGFSTFTCPHEQIFALDDSVLLLDGRLTVHLTDRVPLTIPYNGSARTSITRLVALLRRAVTAATDTPWAHDGTDGADSRIAPSATHLLSAQRDHGLRADTQETLRTDPDSRVLGGHPSTQVSPRPGSLAALAHRLRPAFLNAGVVLARPGELSLVRRRDWLVRGHEQDLSHARTFLFPHRLDRVEVTGHRLYQGVSVMRLSAGSSALDLLMPENSPTRDVLGDATAIHV</sequence>
<dbReference type="RefSeq" id="WP_214154491.1">
    <property type="nucleotide sequence ID" value="NZ_JAHBAY010000002.1"/>
</dbReference>
<feature type="region of interest" description="Disordered" evidence="1">
    <location>
        <begin position="194"/>
        <end position="228"/>
    </location>
</feature>
<accession>A0ABS5TAX6</accession>
<evidence type="ECO:0000313" key="3">
    <source>
        <dbReference type="Proteomes" id="UP001197247"/>
    </source>
</evidence>
<name>A0ABS5TAX6_9ACTN</name>
<evidence type="ECO:0000313" key="2">
    <source>
        <dbReference type="EMBL" id="MBT0768186.1"/>
    </source>
</evidence>
<keyword evidence="3" id="KW-1185">Reference proteome</keyword>
<reference evidence="2 3" key="1">
    <citation type="submission" date="2021-05" db="EMBL/GenBank/DDBJ databases">
        <title>Kineosporia and Streptomyces sp. nov. two new marine actinobacteria isolated from Coral.</title>
        <authorList>
            <person name="Buangrab K."/>
            <person name="Sutthacheep M."/>
            <person name="Yeemin T."/>
            <person name="Harunari E."/>
            <person name="Igarashi Y."/>
            <person name="Kanchanasin P."/>
            <person name="Tanasupawat S."/>
            <person name="Phongsopitanun W."/>
        </authorList>
    </citation>
    <scope>NUCLEOTIDE SEQUENCE [LARGE SCALE GENOMIC DNA]</scope>
    <source>
        <strain evidence="2 3">J2-2</strain>
    </source>
</reference>
<dbReference type="Proteomes" id="UP001197247">
    <property type="component" value="Unassembled WGS sequence"/>
</dbReference>
<dbReference type="EMBL" id="JAHBAY010000002">
    <property type="protein sequence ID" value="MBT0768186.1"/>
    <property type="molecule type" value="Genomic_DNA"/>
</dbReference>
<gene>
    <name evidence="2" type="ORF">KIH74_04585</name>
</gene>
<evidence type="ECO:0000256" key="1">
    <source>
        <dbReference type="SAM" id="MobiDB-lite"/>
    </source>
</evidence>
<evidence type="ECO:0008006" key="4">
    <source>
        <dbReference type="Google" id="ProtNLM"/>
    </source>
</evidence>
<comment type="caution">
    <text evidence="2">The sequence shown here is derived from an EMBL/GenBank/DDBJ whole genome shotgun (WGS) entry which is preliminary data.</text>
</comment>
<protein>
    <recommendedName>
        <fullName evidence="4">Transcription regulator HTH AraC- type ligand binding domain-containing protein</fullName>
    </recommendedName>
</protein>
<proteinExistence type="predicted"/>
<organism evidence="2 3">
    <name type="scientific">Kineosporia corallincola</name>
    <dbReference type="NCBI Taxonomy" id="2835133"/>
    <lineage>
        <taxon>Bacteria</taxon>
        <taxon>Bacillati</taxon>
        <taxon>Actinomycetota</taxon>
        <taxon>Actinomycetes</taxon>
        <taxon>Kineosporiales</taxon>
        <taxon>Kineosporiaceae</taxon>
        <taxon>Kineosporia</taxon>
    </lineage>
</organism>
<feature type="compositionally biased region" description="Basic and acidic residues" evidence="1">
    <location>
        <begin position="194"/>
        <end position="213"/>
    </location>
</feature>